<feature type="transmembrane region" description="Helical" evidence="8">
    <location>
        <begin position="236"/>
        <end position="258"/>
    </location>
</feature>
<keyword evidence="7 8" id="KW-0472">Membrane</keyword>
<evidence type="ECO:0000259" key="9">
    <source>
        <dbReference type="PROSITE" id="PS50929"/>
    </source>
</evidence>
<evidence type="ECO:0000256" key="4">
    <source>
        <dbReference type="ARBA" id="ARBA00022741"/>
    </source>
</evidence>
<dbReference type="GO" id="GO:0016887">
    <property type="term" value="F:ATP hydrolysis activity"/>
    <property type="evidence" value="ECO:0007669"/>
    <property type="project" value="InterPro"/>
</dbReference>
<gene>
    <name evidence="10" type="ORF">LACPI_0412</name>
</gene>
<keyword evidence="5" id="KW-0067">ATP-binding</keyword>
<evidence type="ECO:0000256" key="7">
    <source>
        <dbReference type="ARBA" id="ARBA00023136"/>
    </source>
</evidence>
<keyword evidence="3 8" id="KW-0812">Transmembrane</keyword>
<dbReference type="InterPro" id="IPR011527">
    <property type="entry name" value="ABC1_TM_dom"/>
</dbReference>
<dbReference type="RefSeq" id="WP_047914871.1">
    <property type="nucleotide sequence ID" value="NZ_LN774769.1"/>
</dbReference>
<dbReference type="Pfam" id="PF00005">
    <property type="entry name" value="ABC_tran"/>
    <property type="match status" value="1"/>
</dbReference>
<dbReference type="InterPro" id="IPR003593">
    <property type="entry name" value="AAA+_ATPase"/>
</dbReference>
<comment type="subcellular location">
    <subcellularLocation>
        <location evidence="1">Cell membrane</location>
        <topology evidence="1">Multi-pass membrane protein</topology>
    </subcellularLocation>
</comment>
<keyword evidence="2" id="KW-0813">Transport</keyword>
<keyword evidence="6 8" id="KW-1133">Transmembrane helix</keyword>
<dbReference type="InterPro" id="IPR050153">
    <property type="entry name" value="Metal_Ion_Import_ABC"/>
</dbReference>
<feature type="transmembrane region" description="Helical" evidence="8">
    <location>
        <begin position="12"/>
        <end position="37"/>
    </location>
</feature>
<name>A0A0D6DUJ5_9LACT</name>
<dbReference type="InterPro" id="IPR003439">
    <property type="entry name" value="ABC_transporter-like_ATP-bd"/>
</dbReference>
<evidence type="ECO:0000256" key="6">
    <source>
        <dbReference type="ARBA" id="ARBA00022989"/>
    </source>
</evidence>
<dbReference type="GO" id="GO:0005886">
    <property type="term" value="C:plasma membrane"/>
    <property type="evidence" value="ECO:0007669"/>
    <property type="project" value="UniProtKB-SubCell"/>
</dbReference>
<dbReference type="EMBL" id="LN774769">
    <property type="protein sequence ID" value="CEN27612.1"/>
    <property type="molecule type" value="Genomic_DNA"/>
</dbReference>
<dbReference type="SMART" id="SM00382">
    <property type="entry name" value="AAA"/>
    <property type="match status" value="1"/>
</dbReference>
<dbReference type="PANTHER" id="PTHR42734">
    <property type="entry name" value="METAL TRANSPORT SYSTEM ATP-BINDING PROTEIN TM_0124-RELATED"/>
    <property type="match status" value="1"/>
</dbReference>
<feature type="domain" description="ABC transmembrane type-1" evidence="9">
    <location>
        <begin position="16"/>
        <end position="293"/>
    </location>
</feature>
<dbReference type="InterPro" id="IPR027417">
    <property type="entry name" value="P-loop_NTPase"/>
</dbReference>
<organism evidence="10 11">
    <name type="scientific">Pseudolactococcus piscium MKFS47</name>
    <dbReference type="NCBI Taxonomy" id="297352"/>
    <lineage>
        <taxon>Bacteria</taxon>
        <taxon>Bacillati</taxon>
        <taxon>Bacillota</taxon>
        <taxon>Bacilli</taxon>
        <taxon>Lactobacillales</taxon>
        <taxon>Streptococcaceae</taxon>
        <taxon>Pseudolactococcus</taxon>
    </lineage>
</organism>
<dbReference type="HOGENOM" id="CLU_542830_0_0_9"/>
<feature type="transmembrane region" description="Helical" evidence="8">
    <location>
        <begin position="144"/>
        <end position="169"/>
    </location>
</feature>
<dbReference type="Gene3D" id="3.40.50.300">
    <property type="entry name" value="P-loop containing nucleotide triphosphate hydrolases"/>
    <property type="match status" value="2"/>
</dbReference>
<proteinExistence type="predicted"/>
<dbReference type="CDD" id="cd00267">
    <property type="entry name" value="ABC_ATPase"/>
    <property type="match status" value="1"/>
</dbReference>
<evidence type="ECO:0000256" key="1">
    <source>
        <dbReference type="ARBA" id="ARBA00004651"/>
    </source>
</evidence>
<dbReference type="STRING" id="1364.LP2241_20038"/>
<evidence type="ECO:0000313" key="10">
    <source>
        <dbReference type="EMBL" id="CEN27612.1"/>
    </source>
</evidence>
<sequence length="480" mass="55651">MLKLSSYVPKAIKIKLFIINVLVILSFVCTPFISKIMIDNLQNHSGRQLIQIAGLQLVVFIASQLIFYFEDVVKGDYDQIVWESVFNRLNRKLRYFNTKQTVLTENKLQSQITTNFQLIQDFFYYHPMKIVLSTIRIGVVASIILYYSVISGILLLLFIPFFLIISNIFRKKITILGQKSIETQNQLRYYLLDIFKHHQSERFRNTSIFQPSSQLLLMFRKSKKHATRTTAAFQNFMMYAFLNLLILGTFFISSYQVLNGKMTFGTLFALQLYVSNLWSPSEYLLDTIKDYFSIKEIISEFDGLLQMDEVSYQNEKINCIQLSNVTLFNDAGRKITEIHKFDFVPNVLNLITGENGSGKTLLVKSILGIYDNYAGTITVPYHGENQNFEFLPATFDNSLFFEQPISATASYGQIKWHQLTQLEDKSVYIFDEPTNFLDKDNKEKVYKLIKALIVQEKIVIVISHDPGFLVFNQVNQLILN</sequence>
<reference evidence="11" key="1">
    <citation type="submission" date="2015-01" db="EMBL/GenBank/DDBJ databases">
        <authorList>
            <person name="Andreevskaya M."/>
        </authorList>
    </citation>
    <scope>NUCLEOTIDE SEQUENCE [LARGE SCALE GENOMIC DNA]</scope>
    <source>
        <strain evidence="11">MKFS47</strain>
    </source>
</reference>
<evidence type="ECO:0000256" key="8">
    <source>
        <dbReference type="SAM" id="Phobius"/>
    </source>
</evidence>
<evidence type="ECO:0000256" key="5">
    <source>
        <dbReference type="ARBA" id="ARBA00022840"/>
    </source>
</evidence>
<dbReference type="KEGG" id="lpk:LACPI_0412"/>
<keyword evidence="4" id="KW-0547">Nucleotide-binding</keyword>
<dbReference type="AlphaFoldDB" id="A0A0D6DUJ5"/>
<evidence type="ECO:0000256" key="2">
    <source>
        <dbReference type="ARBA" id="ARBA00022448"/>
    </source>
</evidence>
<dbReference type="Gene3D" id="1.20.1560.10">
    <property type="entry name" value="ABC transporter type 1, transmembrane domain"/>
    <property type="match status" value="1"/>
</dbReference>
<dbReference type="GO" id="GO:0140359">
    <property type="term" value="F:ABC-type transporter activity"/>
    <property type="evidence" value="ECO:0007669"/>
    <property type="project" value="InterPro"/>
</dbReference>
<dbReference type="Proteomes" id="UP000033166">
    <property type="component" value="Chromosome I"/>
</dbReference>
<dbReference type="SUPFAM" id="SSF52540">
    <property type="entry name" value="P-loop containing nucleoside triphosphate hydrolases"/>
    <property type="match status" value="1"/>
</dbReference>
<protein>
    <submittedName>
        <fullName evidence="10">Multidrug transport ABC transporter ATPase component</fullName>
    </submittedName>
</protein>
<dbReference type="GO" id="GO:0005524">
    <property type="term" value="F:ATP binding"/>
    <property type="evidence" value="ECO:0007669"/>
    <property type="project" value="UniProtKB-KW"/>
</dbReference>
<dbReference type="InterPro" id="IPR036640">
    <property type="entry name" value="ABC1_TM_sf"/>
</dbReference>
<feature type="transmembrane region" description="Helical" evidence="8">
    <location>
        <begin position="49"/>
        <end position="69"/>
    </location>
</feature>
<accession>A0A0D6DUJ5</accession>
<evidence type="ECO:0000256" key="3">
    <source>
        <dbReference type="ARBA" id="ARBA00022692"/>
    </source>
</evidence>
<dbReference type="PROSITE" id="PS50929">
    <property type="entry name" value="ABC_TM1F"/>
    <property type="match status" value="1"/>
</dbReference>
<evidence type="ECO:0000313" key="11">
    <source>
        <dbReference type="Proteomes" id="UP000033166"/>
    </source>
</evidence>
<dbReference type="SUPFAM" id="SSF90123">
    <property type="entry name" value="ABC transporter transmembrane region"/>
    <property type="match status" value="1"/>
</dbReference>